<dbReference type="GO" id="GO:0000976">
    <property type="term" value="F:transcription cis-regulatory region binding"/>
    <property type="evidence" value="ECO:0007669"/>
    <property type="project" value="TreeGrafter"/>
</dbReference>
<dbReference type="InterPro" id="IPR001647">
    <property type="entry name" value="HTH_TetR"/>
</dbReference>
<keyword evidence="2 4" id="KW-0238">DNA-binding</keyword>
<name>A0A0J6VEL5_9MYCO</name>
<dbReference type="InterPro" id="IPR050109">
    <property type="entry name" value="HTH-type_TetR-like_transc_reg"/>
</dbReference>
<dbReference type="Gene3D" id="1.10.357.10">
    <property type="entry name" value="Tetracycline Repressor, domain 2"/>
    <property type="match status" value="1"/>
</dbReference>
<keyword evidence="3" id="KW-0804">Transcription</keyword>
<feature type="domain" description="HTH tetR-type" evidence="5">
    <location>
        <begin position="15"/>
        <end position="75"/>
    </location>
</feature>
<keyword evidence="1" id="KW-0805">Transcription regulation</keyword>
<dbReference type="PATRIC" id="fig|1807.14.peg.4903"/>
<reference evidence="6 7" key="1">
    <citation type="journal article" date="2015" name="Genome Biol. Evol.">
        <title>Characterization of Three Mycobacterium spp. with Potential Use in Bioremediation by Genome Sequencing and Comparative Genomics.</title>
        <authorList>
            <person name="Das S."/>
            <person name="Pettersson B.M."/>
            <person name="Behra P.R."/>
            <person name="Ramesh M."/>
            <person name="Dasgupta S."/>
            <person name="Bhattacharya A."/>
            <person name="Kirsebom L.A."/>
        </authorList>
    </citation>
    <scope>NUCLEOTIDE SEQUENCE [LARGE SCALE GENOMIC DNA]</scope>
    <source>
        <strain evidence="6 7">DSM 44075</strain>
    </source>
</reference>
<feature type="DNA-binding region" description="H-T-H motif" evidence="4">
    <location>
        <begin position="38"/>
        <end position="57"/>
    </location>
</feature>
<proteinExistence type="predicted"/>
<dbReference type="PANTHER" id="PTHR30055:SF234">
    <property type="entry name" value="HTH-TYPE TRANSCRIPTIONAL REGULATOR BETI"/>
    <property type="match status" value="1"/>
</dbReference>
<evidence type="ECO:0000256" key="2">
    <source>
        <dbReference type="ARBA" id="ARBA00023125"/>
    </source>
</evidence>
<dbReference type="Pfam" id="PF00440">
    <property type="entry name" value="TetR_N"/>
    <property type="match status" value="1"/>
</dbReference>
<dbReference type="SUPFAM" id="SSF46689">
    <property type="entry name" value="Homeodomain-like"/>
    <property type="match status" value="1"/>
</dbReference>
<sequence>MPSSADMPGQDVRVARTRADVARAALAVLRAAGFDDLTHARVAEQAGYSKTTLYAHWPSRLDLLRLALDALGTLPHPRPTGDLRTDLVAELTAFRGSLADLRLDRVLCGLADGSAGADAAPLRDRITAEAQYGLRVLLAPRFAGARLDAALSMLTGVVACPSLMVGALPDDAALAAAVDMLIGSGEDSVR</sequence>
<organism evidence="6 7">
    <name type="scientific">Mycolicibacterium obuense</name>
    <dbReference type="NCBI Taxonomy" id="1807"/>
    <lineage>
        <taxon>Bacteria</taxon>
        <taxon>Bacillati</taxon>
        <taxon>Actinomycetota</taxon>
        <taxon>Actinomycetes</taxon>
        <taxon>Mycobacteriales</taxon>
        <taxon>Mycobacteriaceae</taxon>
        <taxon>Mycolicibacterium</taxon>
    </lineage>
</organism>
<dbReference type="Proteomes" id="UP000036313">
    <property type="component" value="Unassembled WGS sequence"/>
</dbReference>
<dbReference type="PROSITE" id="PS50977">
    <property type="entry name" value="HTH_TETR_2"/>
    <property type="match status" value="1"/>
</dbReference>
<dbReference type="EMBL" id="JYNU01000057">
    <property type="protein sequence ID" value="KMO69440.1"/>
    <property type="molecule type" value="Genomic_DNA"/>
</dbReference>
<evidence type="ECO:0000259" key="5">
    <source>
        <dbReference type="PROSITE" id="PS50977"/>
    </source>
</evidence>
<evidence type="ECO:0000313" key="7">
    <source>
        <dbReference type="Proteomes" id="UP000036313"/>
    </source>
</evidence>
<dbReference type="GO" id="GO:0003700">
    <property type="term" value="F:DNA-binding transcription factor activity"/>
    <property type="evidence" value="ECO:0007669"/>
    <property type="project" value="TreeGrafter"/>
</dbReference>
<evidence type="ECO:0000256" key="1">
    <source>
        <dbReference type="ARBA" id="ARBA00023015"/>
    </source>
</evidence>
<protein>
    <submittedName>
        <fullName evidence="6">Bacterial regulatory protein, tetR family</fullName>
    </submittedName>
</protein>
<dbReference type="PRINTS" id="PR00455">
    <property type="entry name" value="HTHTETR"/>
</dbReference>
<evidence type="ECO:0000256" key="4">
    <source>
        <dbReference type="PROSITE-ProRule" id="PRU00335"/>
    </source>
</evidence>
<evidence type="ECO:0000313" key="6">
    <source>
        <dbReference type="EMBL" id="KMO69440.1"/>
    </source>
</evidence>
<comment type="caution">
    <text evidence="6">The sequence shown here is derived from an EMBL/GenBank/DDBJ whole genome shotgun (WGS) entry which is preliminary data.</text>
</comment>
<dbReference type="PANTHER" id="PTHR30055">
    <property type="entry name" value="HTH-TYPE TRANSCRIPTIONAL REGULATOR RUTR"/>
    <property type="match status" value="1"/>
</dbReference>
<dbReference type="RefSeq" id="WP_131722057.1">
    <property type="nucleotide sequence ID" value="NZ_JYNU01000057.1"/>
</dbReference>
<gene>
    <name evidence="6" type="ORF">MOBUDSM44075_04866</name>
</gene>
<evidence type="ECO:0000256" key="3">
    <source>
        <dbReference type="ARBA" id="ARBA00023163"/>
    </source>
</evidence>
<dbReference type="InterPro" id="IPR009057">
    <property type="entry name" value="Homeodomain-like_sf"/>
</dbReference>
<accession>A0A0J6VEL5</accession>
<dbReference type="AlphaFoldDB" id="A0A0J6VEL5"/>